<comment type="caution">
    <text evidence="2">The sequence shown here is derived from an EMBL/GenBank/DDBJ whole genome shotgun (WGS) entry which is preliminary data.</text>
</comment>
<evidence type="ECO:0000259" key="1">
    <source>
        <dbReference type="PROSITE" id="PS51977"/>
    </source>
</evidence>
<dbReference type="EMBL" id="JAPDOG010000026">
    <property type="protein sequence ID" value="MCW3783867.1"/>
    <property type="molecule type" value="Genomic_DNA"/>
</dbReference>
<dbReference type="Proteomes" id="UP001207582">
    <property type="component" value="Unassembled WGS sequence"/>
</dbReference>
<dbReference type="InterPro" id="IPR049809">
    <property type="entry name" value="YehF/YfeS-like_WGR"/>
</dbReference>
<protein>
    <submittedName>
        <fullName evidence="2">WGR domain-containing protein</fullName>
    </submittedName>
</protein>
<accession>A0ABT3J848</accession>
<proteinExistence type="predicted"/>
<organism evidence="2 3">
    <name type="scientific">Defluviimonas salinarum</name>
    <dbReference type="NCBI Taxonomy" id="2992147"/>
    <lineage>
        <taxon>Bacteria</taxon>
        <taxon>Pseudomonadati</taxon>
        <taxon>Pseudomonadota</taxon>
        <taxon>Alphaproteobacteria</taxon>
        <taxon>Rhodobacterales</taxon>
        <taxon>Paracoccaceae</taxon>
        <taxon>Albidovulum</taxon>
    </lineage>
</organism>
<dbReference type="RefSeq" id="WP_264773245.1">
    <property type="nucleotide sequence ID" value="NZ_JAPDOG010000026.1"/>
</dbReference>
<dbReference type="InterPro" id="IPR008893">
    <property type="entry name" value="WGR_domain"/>
</dbReference>
<gene>
    <name evidence="2" type="ORF">OM960_20215</name>
</gene>
<sequence length="89" mass="9996">MLAPVPEPVCLERRDPAQNMARFYVLALQYTLFGETSLIQNWGRIGAWGQVRTETFCDAEAALAAARSIERVKTRRGYRRVASTAAPRP</sequence>
<dbReference type="PROSITE" id="PS51977">
    <property type="entry name" value="WGR"/>
    <property type="match status" value="1"/>
</dbReference>
<dbReference type="Gene3D" id="2.20.140.10">
    <property type="entry name" value="WGR domain"/>
    <property type="match status" value="1"/>
</dbReference>
<dbReference type="InterPro" id="IPR036930">
    <property type="entry name" value="WGR_dom_sf"/>
</dbReference>
<name>A0ABT3J848_9RHOB</name>
<dbReference type="Pfam" id="PF05406">
    <property type="entry name" value="WGR"/>
    <property type="match status" value="1"/>
</dbReference>
<dbReference type="SUPFAM" id="SSF142921">
    <property type="entry name" value="WGR domain-like"/>
    <property type="match status" value="1"/>
</dbReference>
<reference evidence="2 3" key="1">
    <citation type="submission" date="2022-10" db="EMBL/GenBank/DDBJ databases">
        <title>Defluviimonas sp. CAU 1641 isolated from mud.</title>
        <authorList>
            <person name="Kim W."/>
        </authorList>
    </citation>
    <scope>NUCLEOTIDE SEQUENCE [LARGE SCALE GENOMIC DNA]</scope>
    <source>
        <strain evidence="2 3">CAU 1641</strain>
    </source>
</reference>
<evidence type="ECO:0000313" key="3">
    <source>
        <dbReference type="Proteomes" id="UP001207582"/>
    </source>
</evidence>
<dbReference type="CDD" id="cd07996">
    <property type="entry name" value="WGR_MMR_like"/>
    <property type="match status" value="1"/>
</dbReference>
<feature type="domain" description="WGR" evidence="1">
    <location>
        <begin position="2"/>
        <end position="89"/>
    </location>
</feature>
<evidence type="ECO:0000313" key="2">
    <source>
        <dbReference type="EMBL" id="MCW3783867.1"/>
    </source>
</evidence>
<dbReference type="SMART" id="SM00773">
    <property type="entry name" value="WGR"/>
    <property type="match status" value="1"/>
</dbReference>
<keyword evidence="3" id="KW-1185">Reference proteome</keyword>